<dbReference type="EMBL" id="JAHRIO010091509">
    <property type="protein sequence ID" value="MEQ2188765.1"/>
    <property type="molecule type" value="Genomic_DNA"/>
</dbReference>
<sequence>MPNVTQVIFSLTSLLTPRSNSQTTRLQHARDGLASTASCEHCTQLSLKSRCRRLARKGSLSEIDPLLGVSNPLPPITATDEGQPPLRGASWGNQLDAVTPLLDPEEDDTDLLDFSNFACAETDSEAECVSLGSDDYEQDGELSPSRRLGTQGGR</sequence>
<reference evidence="2 3" key="1">
    <citation type="submission" date="2021-06" db="EMBL/GenBank/DDBJ databases">
        <authorList>
            <person name="Palmer J.M."/>
        </authorList>
    </citation>
    <scope>NUCLEOTIDE SEQUENCE [LARGE SCALE GENOMIC DNA]</scope>
    <source>
        <strain evidence="2 3">GA_2019</strain>
        <tissue evidence="2">Muscle</tissue>
    </source>
</reference>
<feature type="region of interest" description="Disordered" evidence="1">
    <location>
        <begin position="66"/>
        <end position="92"/>
    </location>
</feature>
<gene>
    <name evidence="2" type="ORF">GOODEAATRI_018311</name>
</gene>
<name>A0ABV0PZ11_9TELE</name>
<feature type="region of interest" description="Disordered" evidence="1">
    <location>
        <begin position="130"/>
        <end position="154"/>
    </location>
</feature>
<dbReference type="Proteomes" id="UP001476798">
    <property type="component" value="Unassembled WGS sequence"/>
</dbReference>
<proteinExistence type="predicted"/>
<keyword evidence="3" id="KW-1185">Reference proteome</keyword>
<evidence type="ECO:0000313" key="3">
    <source>
        <dbReference type="Proteomes" id="UP001476798"/>
    </source>
</evidence>
<protein>
    <submittedName>
        <fullName evidence="2">Uncharacterized protein</fullName>
    </submittedName>
</protein>
<evidence type="ECO:0000313" key="2">
    <source>
        <dbReference type="EMBL" id="MEQ2188765.1"/>
    </source>
</evidence>
<accession>A0ABV0PZ11</accession>
<comment type="caution">
    <text evidence="2">The sequence shown here is derived from an EMBL/GenBank/DDBJ whole genome shotgun (WGS) entry which is preliminary data.</text>
</comment>
<organism evidence="2 3">
    <name type="scientific">Goodea atripinnis</name>
    <dbReference type="NCBI Taxonomy" id="208336"/>
    <lineage>
        <taxon>Eukaryota</taxon>
        <taxon>Metazoa</taxon>
        <taxon>Chordata</taxon>
        <taxon>Craniata</taxon>
        <taxon>Vertebrata</taxon>
        <taxon>Euteleostomi</taxon>
        <taxon>Actinopterygii</taxon>
        <taxon>Neopterygii</taxon>
        <taxon>Teleostei</taxon>
        <taxon>Neoteleostei</taxon>
        <taxon>Acanthomorphata</taxon>
        <taxon>Ovalentaria</taxon>
        <taxon>Atherinomorphae</taxon>
        <taxon>Cyprinodontiformes</taxon>
        <taxon>Goodeidae</taxon>
        <taxon>Goodea</taxon>
    </lineage>
</organism>
<evidence type="ECO:0000256" key="1">
    <source>
        <dbReference type="SAM" id="MobiDB-lite"/>
    </source>
</evidence>